<proteinExistence type="predicted"/>
<feature type="compositionally biased region" description="Low complexity" evidence="5">
    <location>
        <begin position="121"/>
        <end position="144"/>
    </location>
</feature>
<keyword evidence="4" id="KW-0186">Copper</keyword>
<dbReference type="InterPro" id="IPR032694">
    <property type="entry name" value="CopC/D"/>
</dbReference>
<feature type="transmembrane region" description="Helical" evidence="6">
    <location>
        <begin position="151"/>
        <end position="171"/>
    </location>
</feature>
<reference evidence="9" key="1">
    <citation type="submission" date="2020-07" db="EMBL/GenBank/DDBJ databases">
        <authorList>
            <person name="Tarantini F.S."/>
            <person name="Hong K.W."/>
            <person name="Chan K.G."/>
        </authorList>
    </citation>
    <scope>NUCLEOTIDE SEQUENCE</scope>
    <source>
        <strain evidence="9">32-07</strain>
    </source>
</reference>
<keyword evidence="3 7" id="KW-0732">Signal</keyword>
<comment type="subcellular location">
    <subcellularLocation>
        <location evidence="1">Cell envelope</location>
    </subcellularLocation>
</comment>
<dbReference type="EMBL" id="CP059572">
    <property type="protein sequence ID" value="QXJ23263.1"/>
    <property type="molecule type" value="Genomic_DNA"/>
</dbReference>
<evidence type="ECO:0000256" key="4">
    <source>
        <dbReference type="ARBA" id="ARBA00023008"/>
    </source>
</evidence>
<evidence type="ECO:0000256" key="3">
    <source>
        <dbReference type="ARBA" id="ARBA00022729"/>
    </source>
</evidence>
<evidence type="ECO:0000313" key="10">
    <source>
        <dbReference type="Proteomes" id="UP001049518"/>
    </source>
</evidence>
<dbReference type="SUPFAM" id="SSF81296">
    <property type="entry name" value="E set domains"/>
    <property type="match status" value="1"/>
</dbReference>
<evidence type="ECO:0000256" key="7">
    <source>
        <dbReference type="SAM" id="SignalP"/>
    </source>
</evidence>
<dbReference type="InterPro" id="IPR014756">
    <property type="entry name" value="Ig_E-set"/>
</dbReference>
<evidence type="ECO:0000256" key="2">
    <source>
        <dbReference type="ARBA" id="ARBA00022723"/>
    </source>
</evidence>
<keyword evidence="2" id="KW-0479">Metal-binding</keyword>
<keyword evidence="6" id="KW-0472">Membrane</keyword>
<feature type="region of interest" description="Disordered" evidence="5">
    <location>
        <begin position="119"/>
        <end position="145"/>
    </location>
</feature>
<dbReference type="Gene3D" id="2.60.40.1220">
    <property type="match status" value="1"/>
</dbReference>
<sequence>MSRALARTAAAGAAVALVALGAAPASAHTTLKSADPASNSTVAPPSKIVLTYADPVMVPQVVLTDASGGRHEAGKAQAVDNTVTETVSGTLPNGVYTVGWRVVATDGHPVKGSFTFTVKGSTSPQAQTSAPAPGPSTAPAAAGEDSGGSSGWLWIGLGALVVALIGGGVAWSRRAGEG</sequence>
<feature type="chain" id="PRO_5046641578" evidence="7">
    <location>
        <begin position="28"/>
        <end position="178"/>
    </location>
</feature>
<gene>
    <name evidence="9" type="ORF">AGRA3207_004398</name>
</gene>
<dbReference type="Pfam" id="PF04234">
    <property type="entry name" value="CopC"/>
    <property type="match status" value="1"/>
</dbReference>
<evidence type="ECO:0000256" key="6">
    <source>
        <dbReference type="SAM" id="Phobius"/>
    </source>
</evidence>
<dbReference type="PANTHER" id="PTHR34820:SF4">
    <property type="entry name" value="INNER MEMBRANE PROTEIN YEBZ"/>
    <property type="match status" value="1"/>
</dbReference>
<feature type="domain" description="CopC" evidence="8">
    <location>
        <begin position="28"/>
        <end position="118"/>
    </location>
</feature>
<accession>A0ABX8QX23</accession>
<keyword evidence="6" id="KW-1133">Transmembrane helix</keyword>
<dbReference type="RefSeq" id="WP_231328944.1">
    <property type="nucleotide sequence ID" value="NZ_CP059572.1"/>
</dbReference>
<evidence type="ECO:0000313" key="9">
    <source>
        <dbReference type="EMBL" id="QXJ23263.1"/>
    </source>
</evidence>
<keyword evidence="10" id="KW-1185">Reference proteome</keyword>
<dbReference type="Proteomes" id="UP001049518">
    <property type="component" value="Chromosome"/>
</dbReference>
<dbReference type="InterPro" id="IPR014755">
    <property type="entry name" value="Cu-Rt/internalin_Ig-like"/>
</dbReference>
<dbReference type="InterPro" id="IPR007348">
    <property type="entry name" value="CopC_dom"/>
</dbReference>
<name>A0ABX8QX23_9ACTN</name>
<evidence type="ECO:0000256" key="1">
    <source>
        <dbReference type="ARBA" id="ARBA00004196"/>
    </source>
</evidence>
<feature type="signal peptide" evidence="7">
    <location>
        <begin position="1"/>
        <end position="27"/>
    </location>
</feature>
<dbReference type="PANTHER" id="PTHR34820">
    <property type="entry name" value="INNER MEMBRANE PROTEIN YEBZ"/>
    <property type="match status" value="1"/>
</dbReference>
<evidence type="ECO:0000259" key="8">
    <source>
        <dbReference type="Pfam" id="PF04234"/>
    </source>
</evidence>
<keyword evidence="6" id="KW-0812">Transmembrane</keyword>
<evidence type="ECO:0000256" key="5">
    <source>
        <dbReference type="SAM" id="MobiDB-lite"/>
    </source>
</evidence>
<protein>
    <submittedName>
        <fullName evidence="9">Copper resistance protein CopC</fullName>
    </submittedName>
</protein>
<organism evidence="9 10">
    <name type="scientific">Actinomadura graeca</name>
    <dbReference type="NCBI Taxonomy" id="2750812"/>
    <lineage>
        <taxon>Bacteria</taxon>
        <taxon>Bacillati</taxon>
        <taxon>Actinomycetota</taxon>
        <taxon>Actinomycetes</taxon>
        <taxon>Streptosporangiales</taxon>
        <taxon>Thermomonosporaceae</taxon>
        <taxon>Actinomadura</taxon>
    </lineage>
</organism>